<evidence type="ECO:0000313" key="2">
    <source>
        <dbReference type="EMBL" id="KAK6524145.1"/>
    </source>
</evidence>
<gene>
    <name evidence="2" type="ORF">TWF694_005806</name>
</gene>
<feature type="chain" id="PRO_5043395953" description="Apple domain-containing protein" evidence="1">
    <location>
        <begin position="17"/>
        <end position="331"/>
    </location>
</feature>
<comment type="caution">
    <text evidence="2">The sequence shown here is derived from an EMBL/GenBank/DDBJ whole genome shotgun (WGS) entry which is preliminary data.</text>
</comment>
<sequence length="331" mass="34757">MKKFLTFLSLAAFTRANIIPKRDCAADNCLRAIRNADRPGTADCSSYLRATYTPPTVTYYVTQTASVTATETDAQIETDTIHVTATNTIETTEIVTVTATDTITTELPLVNKRQVTVIPLNIPAYATPCAGAVRYSSACSCIGVLPTTLTVVAPSTTITISTTISGTVTISPVVATVSVTVTDTTVDSYATVATSTQTDTTTQTIAAQCLSTNIALSPVSYQSAGVLNIAGVGGSQAVSAASAEECCSSCFQDGYCFGFSWGNYDPTWYNPSDLDQLPPVTPGVDTCYHFVFVNTWLGCDYNGVSFGPYDGGVPAGGSAMFGYGDCRVSAW</sequence>
<protein>
    <recommendedName>
        <fullName evidence="4">Apple domain-containing protein</fullName>
    </recommendedName>
</protein>
<evidence type="ECO:0000256" key="1">
    <source>
        <dbReference type="SAM" id="SignalP"/>
    </source>
</evidence>
<proteinExistence type="predicted"/>
<dbReference type="Proteomes" id="UP001365542">
    <property type="component" value="Unassembled WGS sequence"/>
</dbReference>
<keyword evidence="1" id="KW-0732">Signal</keyword>
<feature type="signal peptide" evidence="1">
    <location>
        <begin position="1"/>
        <end position="16"/>
    </location>
</feature>
<name>A0AAV9WTL5_9PEZI</name>
<dbReference type="AlphaFoldDB" id="A0AAV9WTL5"/>
<evidence type="ECO:0008006" key="4">
    <source>
        <dbReference type="Google" id="ProtNLM"/>
    </source>
</evidence>
<reference evidence="2 3" key="1">
    <citation type="submission" date="2019-10" db="EMBL/GenBank/DDBJ databases">
        <authorList>
            <person name="Palmer J.M."/>
        </authorList>
    </citation>
    <scope>NUCLEOTIDE SEQUENCE [LARGE SCALE GENOMIC DNA]</scope>
    <source>
        <strain evidence="2 3">TWF694</strain>
    </source>
</reference>
<organism evidence="2 3">
    <name type="scientific">Orbilia ellipsospora</name>
    <dbReference type="NCBI Taxonomy" id="2528407"/>
    <lineage>
        <taxon>Eukaryota</taxon>
        <taxon>Fungi</taxon>
        <taxon>Dikarya</taxon>
        <taxon>Ascomycota</taxon>
        <taxon>Pezizomycotina</taxon>
        <taxon>Orbiliomycetes</taxon>
        <taxon>Orbiliales</taxon>
        <taxon>Orbiliaceae</taxon>
        <taxon>Orbilia</taxon>
    </lineage>
</organism>
<keyword evidence="3" id="KW-1185">Reference proteome</keyword>
<accession>A0AAV9WTL5</accession>
<dbReference type="EMBL" id="JAVHJO010000018">
    <property type="protein sequence ID" value="KAK6524145.1"/>
    <property type="molecule type" value="Genomic_DNA"/>
</dbReference>
<evidence type="ECO:0000313" key="3">
    <source>
        <dbReference type="Proteomes" id="UP001365542"/>
    </source>
</evidence>